<comment type="caution">
    <text evidence="1">The sequence shown here is derived from an EMBL/GenBank/DDBJ whole genome shotgun (WGS) entry which is preliminary data.</text>
</comment>
<name>A0A9W9CLA1_9PLEO</name>
<dbReference type="AlphaFoldDB" id="A0A9W9CLA1"/>
<evidence type="ECO:0000313" key="1">
    <source>
        <dbReference type="EMBL" id="KAJ4368118.1"/>
    </source>
</evidence>
<dbReference type="Proteomes" id="UP001140560">
    <property type="component" value="Unassembled WGS sequence"/>
</dbReference>
<reference evidence="1" key="1">
    <citation type="submission" date="2022-10" db="EMBL/GenBank/DDBJ databases">
        <title>Tapping the CABI collections for fungal endophytes: first genome assemblies for Collariella, Neodidymelliopsis, Ascochyta clinopodiicola, Didymella pomorum, Didymosphaeria variabile, Neocosmospora piperis and Neocucurbitaria cava.</title>
        <authorList>
            <person name="Hill R."/>
        </authorList>
    </citation>
    <scope>NUCLEOTIDE SEQUENCE</scope>
    <source>
        <strain evidence="1">IMI 356814</strain>
    </source>
</reference>
<dbReference type="SUPFAM" id="SSF48576">
    <property type="entry name" value="Terpenoid synthases"/>
    <property type="match status" value="1"/>
</dbReference>
<protein>
    <recommendedName>
        <fullName evidence="3">Terpenoid synthase</fullName>
    </recommendedName>
</protein>
<proteinExistence type="predicted"/>
<organism evidence="1 2">
    <name type="scientific">Neocucurbitaria cava</name>
    <dbReference type="NCBI Taxonomy" id="798079"/>
    <lineage>
        <taxon>Eukaryota</taxon>
        <taxon>Fungi</taxon>
        <taxon>Dikarya</taxon>
        <taxon>Ascomycota</taxon>
        <taxon>Pezizomycotina</taxon>
        <taxon>Dothideomycetes</taxon>
        <taxon>Pleosporomycetidae</taxon>
        <taxon>Pleosporales</taxon>
        <taxon>Pleosporineae</taxon>
        <taxon>Cucurbitariaceae</taxon>
        <taxon>Neocucurbitaria</taxon>
    </lineage>
</organism>
<sequence length="222" mass="25371">MEQLDLKNTYQFQEGGDEILHVFGDNALTPAINGETRPEKRLQAQILTELLSVDRERAITTMKAWTRFIDLASRTRTTDLKAISALRNSYRFWFGMLTFALALTIPPSELDLCMSLARPGYEAISLVNDLYSWRKEREEAALAGQDHVFNAIWVIMCEKNCAEEEAMAMCTRKIIQRVAEFDGAVKKARTTGLSKDPVEYLEAVRLSYIGNLVWSIYCPRYN</sequence>
<evidence type="ECO:0000313" key="2">
    <source>
        <dbReference type="Proteomes" id="UP001140560"/>
    </source>
</evidence>
<dbReference type="Gene3D" id="1.10.600.10">
    <property type="entry name" value="Farnesyl Diphosphate Synthase"/>
    <property type="match status" value="1"/>
</dbReference>
<keyword evidence="2" id="KW-1185">Reference proteome</keyword>
<gene>
    <name evidence="1" type="ORF">N0V83_006473</name>
</gene>
<dbReference type="EMBL" id="JAPEUY010000011">
    <property type="protein sequence ID" value="KAJ4368118.1"/>
    <property type="molecule type" value="Genomic_DNA"/>
</dbReference>
<evidence type="ECO:0008006" key="3">
    <source>
        <dbReference type="Google" id="ProtNLM"/>
    </source>
</evidence>
<dbReference type="InterPro" id="IPR008949">
    <property type="entry name" value="Isoprenoid_synthase_dom_sf"/>
</dbReference>
<dbReference type="Pfam" id="PF19086">
    <property type="entry name" value="Terpene_syn_C_2"/>
    <property type="match status" value="1"/>
</dbReference>
<dbReference type="OrthoDB" id="6921389at2759"/>
<accession>A0A9W9CLA1</accession>